<feature type="domain" description="Helicase C-terminal" evidence="13">
    <location>
        <begin position="505"/>
        <end position="664"/>
    </location>
</feature>
<feature type="compositionally biased region" description="Basic and acidic residues" evidence="11">
    <location>
        <begin position="757"/>
        <end position="774"/>
    </location>
</feature>
<dbReference type="GO" id="GO:0008094">
    <property type="term" value="F:ATP-dependent activity, acting on DNA"/>
    <property type="evidence" value="ECO:0007669"/>
    <property type="project" value="TreeGrafter"/>
</dbReference>
<dbReference type="EnsemblMetazoa" id="XM_019996963.1">
    <property type="protein sequence ID" value="XP_019852522.1"/>
    <property type="gene ID" value="LOC100635024"/>
</dbReference>
<feature type="compositionally biased region" description="Polar residues" evidence="11">
    <location>
        <begin position="739"/>
        <end position="752"/>
    </location>
</feature>
<dbReference type="CDD" id="cd22254">
    <property type="entry name" value="CSB_WHD"/>
    <property type="match status" value="1"/>
</dbReference>
<keyword evidence="8" id="KW-0238">DNA-binding</keyword>
<dbReference type="Gene3D" id="3.40.50.10810">
    <property type="entry name" value="Tandem AAA-ATPase domain"/>
    <property type="match status" value="1"/>
</dbReference>
<dbReference type="Pfam" id="PF00271">
    <property type="entry name" value="Helicase_C"/>
    <property type="match status" value="1"/>
</dbReference>
<dbReference type="InterPro" id="IPR050496">
    <property type="entry name" value="SNF2_RAD54_helicase_repair"/>
</dbReference>
<evidence type="ECO:0000259" key="12">
    <source>
        <dbReference type="PROSITE" id="PS51192"/>
    </source>
</evidence>
<evidence type="ECO:0000256" key="1">
    <source>
        <dbReference type="ARBA" id="ARBA00004123"/>
    </source>
</evidence>
<feature type="compositionally biased region" description="Basic and acidic residues" evidence="11">
    <location>
        <begin position="709"/>
        <end position="725"/>
    </location>
</feature>
<feature type="domain" description="Helicase ATP-binding" evidence="12">
    <location>
        <begin position="147"/>
        <end position="321"/>
    </location>
</feature>
<dbReference type="PROSITE" id="PS51192">
    <property type="entry name" value="HELICASE_ATP_BIND_1"/>
    <property type="match status" value="1"/>
</dbReference>
<dbReference type="GO" id="GO:0006283">
    <property type="term" value="P:transcription-coupled nucleotide-excision repair"/>
    <property type="evidence" value="ECO:0007669"/>
    <property type="project" value="TreeGrafter"/>
</dbReference>
<feature type="compositionally biased region" description="Basic and acidic residues" evidence="11">
    <location>
        <begin position="16"/>
        <end position="25"/>
    </location>
</feature>
<dbReference type="InterPro" id="IPR001650">
    <property type="entry name" value="Helicase_C-like"/>
</dbReference>
<dbReference type="Pfam" id="PF25875">
    <property type="entry name" value="WHD_Rad26_CSB"/>
    <property type="match status" value="1"/>
</dbReference>
<dbReference type="GO" id="GO:0005634">
    <property type="term" value="C:nucleus"/>
    <property type="evidence" value="ECO:0007669"/>
    <property type="project" value="TreeGrafter"/>
</dbReference>
<feature type="compositionally biased region" description="Basic residues" evidence="11">
    <location>
        <begin position="790"/>
        <end position="803"/>
    </location>
</feature>
<evidence type="ECO:0000313" key="14">
    <source>
        <dbReference type="EnsemblMetazoa" id="Aqu2.1.30878_001"/>
    </source>
</evidence>
<dbReference type="InterPro" id="IPR058951">
    <property type="entry name" value="WHD_Rad26_CSB-like"/>
</dbReference>
<accession>A0A1X7USW8</accession>
<feature type="region of interest" description="Disordered" evidence="11">
    <location>
        <begin position="445"/>
        <end position="468"/>
    </location>
</feature>
<reference evidence="15" key="1">
    <citation type="journal article" date="2010" name="Nature">
        <title>The Amphimedon queenslandica genome and the evolution of animal complexity.</title>
        <authorList>
            <person name="Srivastava M."/>
            <person name="Simakov O."/>
            <person name="Chapman J."/>
            <person name="Fahey B."/>
            <person name="Gauthier M.E."/>
            <person name="Mitros T."/>
            <person name="Richards G.S."/>
            <person name="Conaco C."/>
            <person name="Dacre M."/>
            <person name="Hellsten U."/>
            <person name="Larroux C."/>
            <person name="Putnam N.H."/>
            <person name="Stanke M."/>
            <person name="Adamska M."/>
            <person name="Darling A."/>
            <person name="Degnan S.M."/>
            <person name="Oakley T.H."/>
            <person name="Plachetzki D.C."/>
            <person name="Zhai Y."/>
            <person name="Adamski M."/>
            <person name="Calcino A."/>
            <person name="Cummins S.F."/>
            <person name="Goodstein D.M."/>
            <person name="Harris C."/>
            <person name="Jackson D.J."/>
            <person name="Leys S.P."/>
            <person name="Shu S."/>
            <person name="Woodcroft B.J."/>
            <person name="Vervoort M."/>
            <person name="Kosik K.S."/>
            <person name="Manning G."/>
            <person name="Degnan B.M."/>
            <person name="Rokhsar D.S."/>
        </authorList>
    </citation>
    <scope>NUCLEOTIDE SEQUENCE [LARGE SCALE GENOMIC DNA]</scope>
</reference>
<keyword evidence="7" id="KW-0067">ATP-binding</keyword>
<dbReference type="EnsemblMetazoa" id="Aqu2.1.30878_001">
    <property type="protein sequence ID" value="Aqu2.1.30878_001"/>
    <property type="gene ID" value="Aqu2.1.30878"/>
</dbReference>
<dbReference type="InterPro" id="IPR027417">
    <property type="entry name" value="P-loop_NTPase"/>
</dbReference>
<evidence type="ECO:0008006" key="16">
    <source>
        <dbReference type="Google" id="ProtNLM"/>
    </source>
</evidence>
<evidence type="ECO:0000259" key="13">
    <source>
        <dbReference type="PROSITE" id="PS51194"/>
    </source>
</evidence>
<dbReference type="CDD" id="cd18793">
    <property type="entry name" value="SF2_C_SNF"/>
    <property type="match status" value="1"/>
</dbReference>
<evidence type="ECO:0000256" key="7">
    <source>
        <dbReference type="ARBA" id="ARBA00022840"/>
    </source>
</evidence>
<comment type="similarity">
    <text evidence="2">Belongs to the SNF2/RAD54 helicase family.</text>
</comment>
<evidence type="ECO:0000256" key="10">
    <source>
        <dbReference type="ARBA" id="ARBA00023242"/>
    </source>
</evidence>
<evidence type="ECO:0000256" key="11">
    <source>
        <dbReference type="SAM" id="MobiDB-lite"/>
    </source>
</evidence>
<dbReference type="Gene3D" id="3.40.50.300">
    <property type="entry name" value="P-loop containing nucleotide triphosphate hydrolases"/>
    <property type="match status" value="1"/>
</dbReference>
<evidence type="ECO:0000256" key="6">
    <source>
        <dbReference type="ARBA" id="ARBA00022806"/>
    </source>
</evidence>
<dbReference type="InterPro" id="IPR000330">
    <property type="entry name" value="SNF2_N"/>
</dbReference>
<feature type="region of interest" description="Disordered" evidence="11">
    <location>
        <begin position="1"/>
        <end position="98"/>
    </location>
</feature>
<dbReference type="Proteomes" id="UP000007879">
    <property type="component" value="Unassembled WGS sequence"/>
</dbReference>
<keyword evidence="3" id="KW-0547">Nucleotide-binding</keyword>
<dbReference type="FunFam" id="3.40.50.10810:FF:000042">
    <property type="entry name" value="SNF2 family helicase-like protein"/>
    <property type="match status" value="1"/>
</dbReference>
<dbReference type="OrthoDB" id="413460at2759"/>
<reference evidence="14" key="2">
    <citation type="submission" date="2017-05" db="UniProtKB">
        <authorList>
            <consortium name="EnsemblMetazoa"/>
        </authorList>
    </citation>
    <scope>IDENTIFICATION</scope>
</reference>
<dbReference type="eggNOG" id="KOG0387">
    <property type="taxonomic scope" value="Eukaryota"/>
</dbReference>
<dbReference type="SUPFAM" id="SSF52540">
    <property type="entry name" value="P-loop containing nucleoside triphosphate hydrolases"/>
    <property type="match status" value="2"/>
</dbReference>
<dbReference type="CDD" id="cd18000">
    <property type="entry name" value="DEXHc_ERCC6"/>
    <property type="match status" value="1"/>
</dbReference>
<evidence type="ECO:0000256" key="4">
    <source>
        <dbReference type="ARBA" id="ARBA00022763"/>
    </source>
</evidence>
<sequence>MIDTEVENESRLLALKNEDTREESISNRAGPATSSRGEPESDDSSYTTDEELGVSKKRRKRAINEEESEDELVQVNWHGKKKKKNGGVRSKGDDGDDGVYKARMRDYKERFGEGEEAAVVVEDGFRVPSSIWHKLYRYQQTGVKWLWELHSQQAGGIMGDEMGLGKTIEMIGFLAGLKISNVRSHVTRELGLGPILVVCPATVLHQWVHEFHSWYPPFRVAILHDTGSYGGSKASLLKRMVSANGVIVTTYASVRLQTDLLLRHQWEYVILDEGHKIRNPDADITLACKQFPTPHRIILSGSPVQNNLKELWSLFDFVYPGKLGTLPVFLEQFSVPITLGGYAHASQTQVETAYRCACILRDTINPYLLRRLKSDVKLQLPNKNEQVLFCRLTDYQRELYEEYIKGPEVEAMMRGGKQIFSGLMTLRKLCNHPDLVTKEYQRERAMADGRQQTTGEGGGSVEEEEEEDGAGVIEVSSKRLKVAGGVRDSEEESYGFWRRSGKMIVIESLLKMWLGQKHKILLFSQSRQMLYILEKFLISNSYTYLRMDGTTSIGARQKLIKDFNEDPSIFVFLLTTRVGGLGVNLTGADRVLIYDPDWNPSTDTQARERAWRIGQTKPVTIYRLLTGGTIEEKVYHRQIFKQFLTNRVLRDPRQRRFFKSNDLYELFTLGSSDGLHKTETSFMISDTDCEIKLPRKGGKRKRGRSSTTTEKHIDQSSKKDTDTKSKLTSSQLTIDKLTTDSSGNTAASSNPNLIIDTEDKRDEATKDSKKKSMETEPTTLTEEEMMLMSSKRKKKKKRRRKSGKPVEVEGQAISGIESLDAFSPGNEDEENATSNRQDDFILRKLFKKSGVQTALKHDSLVEGGDPDSIIIDTEANRIAQSAARALRESCRQCQIGGRGGAANWGQPTWTGQNGTIGAPKFGEPSKDIQITKTLFTGTSIRNETEGSLTLSSNVLLRKMRSRNALTLLETGGASSSSSGLHSSSNVELLRDLRTFIATQAKRPGKATTDEILNKFGGERLSPAESAVFRSMLHQICDFERYHGDGLWSLKADYR</sequence>
<keyword evidence="15" id="KW-1185">Reference proteome</keyword>
<feature type="region of interest" description="Disordered" evidence="11">
    <location>
        <begin position="693"/>
        <end position="836"/>
    </location>
</feature>
<evidence type="ECO:0000256" key="8">
    <source>
        <dbReference type="ARBA" id="ARBA00023125"/>
    </source>
</evidence>
<dbReference type="AlphaFoldDB" id="A0A1X7USW8"/>
<evidence type="ECO:0000256" key="2">
    <source>
        <dbReference type="ARBA" id="ARBA00007025"/>
    </source>
</evidence>
<evidence type="ECO:0000256" key="9">
    <source>
        <dbReference type="ARBA" id="ARBA00023204"/>
    </source>
</evidence>
<dbReference type="SMART" id="SM00487">
    <property type="entry name" value="DEXDc"/>
    <property type="match status" value="1"/>
</dbReference>
<dbReference type="STRING" id="400682.A0A1X7USW8"/>
<dbReference type="InParanoid" id="A0A1X7USW8"/>
<keyword evidence="10" id="KW-0539">Nucleus</keyword>
<keyword evidence="5" id="KW-0378">Hydrolase</keyword>
<proteinExistence type="inferred from homology"/>
<gene>
    <name evidence="14" type="primary">100635024</name>
</gene>
<dbReference type="GO" id="GO:0016787">
    <property type="term" value="F:hydrolase activity"/>
    <property type="evidence" value="ECO:0007669"/>
    <property type="project" value="UniProtKB-KW"/>
</dbReference>
<dbReference type="PROSITE" id="PS51194">
    <property type="entry name" value="HELICASE_CTER"/>
    <property type="match status" value="1"/>
</dbReference>
<dbReference type="Pfam" id="PF00176">
    <property type="entry name" value="SNF2-rel_dom"/>
    <property type="match status" value="1"/>
</dbReference>
<dbReference type="InterPro" id="IPR038718">
    <property type="entry name" value="SNF2-like_sf"/>
</dbReference>
<comment type="subcellular location">
    <subcellularLocation>
        <location evidence="1">Nucleus</location>
    </subcellularLocation>
</comment>
<feature type="compositionally biased region" description="Acidic residues" evidence="11">
    <location>
        <begin position="40"/>
        <end position="52"/>
    </location>
</feature>
<dbReference type="InterPro" id="IPR014001">
    <property type="entry name" value="Helicase_ATP-bd"/>
</dbReference>
<evidence type="ECO:0000256" key="5">
    <source>
        <dbReference type="ARBA" id="ARBA00022801"/>
    </source>
</evidence>
<evidence type="ECO:0000313" key="15">
    <source>
        <dbReference type="Proteomes" id="UP000007879"/>
    </source>
</evidence>
<dbReference type="KEGG" id="aqu:100635024"/>
<keyword evidence="9" id="KW-0234">DNA repair</keyword>
<organism evidence="14">
    <name type="scientific">Amphimedon queenslandica</name>
    <name type="common">Sponge</name>
    <dbReference type="NCBI Taxonomy" id="400682"/>
    <lineage>
        <taxon>Eukaryota</taxon>
        <taxon>Metazoa</taxon>
        <taxon>Porifera</taxon>
        <taxon>Demospongiae</taxon>
        <taxon>Heteroscleromorpha</taxon>
        <taxon>Haplosclerida</taxon>
        <taxon>Niphatidae</taxon>
        <taxon>Amphimedon</taxon>
    </lineage>
</organism>
<dbReference type="InterPro" id="IPR049730">
    <property type="entry name" value="SNF2/RAD54-like_C"/>
</dbReference>
<dbReference type="SMART" id="SM00490">
    <property type="entry name" value="HELICc"/>
    <property type="match status" value="1"/>
</dbReference>
<name>A0A1X7USW8_AMPQE</name>
<keyword evidence="6" id="KW-0347">Helicase</keyword>
<dbReference type="GO" id="GO:0005524">
    <property type="term" value="F:ATP binding"/>
    <property type="evidence" value="ECO:0007669"/>
    <property type="project" value="InterPro"/>
</dbReference>
<dbReference type="PANTHER" id="PTHR45629:SF7">
    <property type="entry name" value="DNA EXCISION REPAIR PROTEIN ERCC-6-RELATED"/>
    <property type="match status" value="1"/>
</dbReference>
<evidence type="ECO:0000256" key="3">
    <source>
        <dbReference type="ARBA" id="ARBA00022741"/>
    </source>
</evidence>
<feature type="compositionally biased region" description="Basic residues" evidence="11">
    <location>
        <begin position="694"/>
        <end position="704"/>
    </location>
</feature>
<protein>
    <recommendedName>
        <fullName evidence="16">DNA excision repair protein ERCC-6</fullName>
    </recommendedName>
</protein>
<dbReference type="PANTHER" id="PTHR45629">
    <property type="entry name" value="SNF2/RAD54 FAMILY MEMBER"/>
    <property type="match status" value="1"/>
</dbReference>
<keyword evidence="4" id="KW-0227">DNA damage</keyword>